<evidence type="ECO:0000256" key="1">
    <source>
        <dbReference type="ARBA" id="ARBA00004496"/>
    </source>
</evidence>
<evidence type="ECO:0000313" key="5">
    <source>
        <dbReference type="EMBL" id="CAJ1965757.1"/>
    </source>
</evidence>
<dbReference type="InterPro" id="IPR051980">
    <property type="entry name" value="WD_repeat_MORG1"/>
</dbReference>
<name>A0AAD2PXE6_9STRA</name>
<accession>A0AAD2PXE6</accession>
<keyword evidence="6" id="KW-1185">Reference proteome</keyword>
<dbReference type="EMBL" id="CAKOGP040002225">
    <property type="protein sequence ID" value="CAJ1965757.1"/>
    <property type="molecule type" value="Genomic_DNA"/>
</dbReference>
<dbReference type="Proteomes" id="UP001295423">
    <property type="component" value="Unassembled WGS sequence"/>
</dbReference>
<comment type="caution">
    <text evidence="5">The sequence shown here is derived from an EMBL/GenBank/DDBJ whole genome shotgun (WGS) entry which is preliminary data.</text>
</comment>
<dbReference type="GO" id="GO:0005737">
    <property type="term" value="C:cytoplasm"/>
    <property type="evidence" value="ECO:0007669"/>
    <property type="project" value="UniProtKB-SubCell"/>
</dbReference>
<dbReference type="PROSITE" id="PS50082">
    <property type="entry name" value="WD_REPEATS_2"/>
    <property type="match status" value="1"/>
</dbReference>
<comment type="subcellular location">
    <subcellularLocation>
        <location evidence="1">Cytoplasm</location>
    </subcellularLocation>
</comment>
<dbReference type="SMART" id="SM00320">
    <property type="entry name" value="WD40"/>
    <property type="match status" value="5"/>
</dbReference>
<gene>
    <name evidence="5" type="ORF">CYCCA115_LOCUS21349</name>
</gene>
<dbReference type="InterPro" id="IPR015943">
    <property type="entry name" value="WD40/YVTN_repeat-like_dom_sf"/>
</dbReference>
<organism evidence="5 6">
    <name type="scientific">Cylindrotheca closterium</name>
    <dbReference type="NCBI Taxonomy" id="2856"/>
    <lineage>
        <taxon>Eukaryota</taxon>
        <taxon>Sar</taxon>
        <taxon>Stramenopiles</taxon>
        <taxon>Ochrophyta</taxon>
        <taxon>Bacillariophyta</taxon>
        <taxon>Bacillariophyceae</taxon>
        <taxon>Bacillariophycidae</taxon>
        <taxon>Bacillariales</taxon>
        <taxon>Bacillariaceae</taxon>
        <taxon>Cylindrotheca</taxon>
    </lineage>
</organism>
<dbReference type="PROSITE" id="PS50294">
    <property type="entry name" value="WD_REPEATS_REGION"/>
    <property type="match status" value="1"/>
</dbReference>
<protein>
    <submittedName>
        <fullName evidence="5">Uncharacterized protein</fullName>
    </submittedName>
</protein>
<keyword evidence="4" id="KW-0853">WD repeat</keyword>
<evidence type="ECO:0000256" key="4">
    <source>
        <dbReference type="PROSITE-ProRule" id="PRU00221"/>
    </source>
</evidence>
<dbReference type="Gene3D" id="2.130.10.10">
    <property type="entry name" value="YVTN repeat-like/Quinoprotein amine dehydrogenase"/>
    <property type="match status" value="2"/>
</dbReference>
<feature type="repeat" description="WD" evidence="4">
    <location>
        <begin position="104"/>
        <end position="136"/>
    </location>
</feature>
<reference evidence="5" key="1">
    <citation type="submission" date="2023-08" db="EMBL/GenBank/DDBJ databases">
        <authorList>
            <person name="Audoor S."/>
            <person name="Bilcke G."/>
        </authorList>
    </citation>
    <scope>NUCLEOTIDE SEQUENCE</scope>
</reference>
<dbReference type="PANTHER" id="PTHR22842:SF3">
    <property type="entry name" value="WD REPEAT DOMAIN-CONTAINING PROTEIN 83"/>
    <property type="match status" value="1"/>
</dbReference>
<evidence type="ECO:0000256" key="2">
    <source>
        <dbReference type="ARBA" id="ARBA00022490"/>
    </source>
</evidence>
<dbReference type="InterPro" id="IPR036322">
    <property type="entry name" value="WD40_repeat_dom_sf"/>
</dbReference>
<sequence length="320" mass="35147">MKEFKVERTLGTNVQVVRFTADGRYCLTGERQSVTLWNPFKSLDDNDEGDALLIQTYKLGITHPVTSITTTVTSSTKEPSWLVAGTNKTAVVMDMVTNQVVRKLQGQLGRVNVVECTDHGQVLLTGSYDGSVYLWDGRAINNHKPVQILHEAKDSIMDILLEPQHVIRTGSIDGTMRSYDMRYGQLTNDAMGGPIVSMAKTKSGSENACLAVSCMEDSTIRLVDIGSGDLVNTYEGHHKASQFKVEVDVLANDKCVVTGSEDGSCILYDFVRATKLQSFSSRNNSNKHNPVSSVHAHPTRSSCLLTATFDGEATLWSNEY</sequence>
<dbReference type="PANTHER" id="PTHR22842">
    <property type="entry name" value="WD40 REPEAT PROTEIN"/>
    <property type="match status" value="1"/>
</dbReference>
<dbReference type="SUPFAM" id="SSF50978">
    <property type="entry name" value="WD40 repeat-like"/>
    <property type="match status" value="1"/>
</dbReference>
<dbReference type="GO" id="GO:0000398">
    <property type="term" value="P:mRNA splicing, via spliceosome"/>
    <property type="evidence" value="ECO:0007669"/>
    <property type="project" value="TreeGrafter"/>
</dbReference>
<evidence type="ECO:0000313" key="6">
    <source>
        <dbReference type="Proteomes" id="UP001295423"/>
    </source>
</evidence>
<proteinExistence type="inferred from homology"/>
<dbReference type="GO" id="GO:0071013">
    <property type="term" value="C:catalytic step 2 spliceosome"/>
    <property type="evidence" value="ECO:0007669"/>
    <property type="project" value="TreeGrafter"/>
</dbReference>
<keyword evidence="2" id="KW-0963">Cytoplasm</keyword>
<dbReference type="AlphaFoldDB" id="A0AAD2PXE6"/>
<evidence type="ECO:0000256" key="3">
    <source>
        <dbReference type="ARBA" id="ARBA00038145"/>
    </source>
</evidence>
<dbReference type="InterPro" id="IPR001680">
    <property type="entry name" value="WD40_rpt"/>
</dbReference>
<comment type="similarity">
    <text evidence="3">Belongs to the WD repeat MORG1 family.</text>
</comment>
<dbReference type="Pfam" id="PF00400">
    <property type="entry name" value="WD40"/>
    <property type="match status" value="2"/>
</dbReference>